<dbReference type="EMBL" id="JBEAFC010000014">
    <property type="protein sequence ID" value="KAL1532395.1"/>
    <property type="molecule type" value="Genomic_DNA"/>
</dbReference>
<dbReference type="EC" id="3.1.13.4" evidence="7"/>
<comment type="caution">
    <text evidence="18">The sequence shown here is derived from an EMBL/GenBank/DDBJ whole genome shotgun (WGS) entry which is preliminary data.</text>
</comment>
<keyword evidence="14" id="KW-0805">Transcription regulation</keyword>
<dbReference type="SUPFAM" id="SSF53098">
    <property type="entry name" value="Ribonuclease H-like"/>
    <property type="match status" value="1"/>
</dbReference>
<comment type="cofactor">
    <cofactor evidence="2">
        <name>a divalent metal cation</name>
        <dbReference type="ChEBI" id="CHEBI:60240"/>
    </cofactor>
</comment>
<sequence>MGVVVRRVWQSNIEAEFRLIEGCLKQFRFASMDTEFPGTIFKPEGSVSSLSAAHHYALMKENVDALNIIQLGLTLSDAHGNLPTLGALATCYVWEFNFRDFDSDYDRYNPDSVAFLRDQGIDFAKHKRRGINSRFFAAHFLKSGLGTGRAWVTFHGLYDFGFLIKILTREALPNYLEEFMVLLRHFLGIQVYDLKPISRSLALHGGLDAVARSLSVKRAAGKSHHAGSDSLLTMQVFIRLLLNNHSCYAIQQFNYKLYGLTC</sequence>
<comment type="similarity">
    <text evidence="5">Belongs to the CAF1 family.</text>
</comment>
<gene>
    <name evidence="18" type="ORF">AAHA92_32412</name>
</gene>
<evidence type="ECO:0000256" key="7">
    <source>
        <dbReference type="ARBA" id="ARBA00012161"/>
    </source>
</evidence>
<evidence type="ECO:0000256" key="2">
    <source>
        <dbReference type="ARBA" id="ARBA00001968"/>
    </source>
</evidence>
<dbReference type="GO" id="GO:0046872">
    <property type="term" value="F:metal ion binding"/>
    <property type="evidence" value="ECO:0007669"/>
    <property type="project" value="UniProtKB-KW"/>
</dbReference>
<dbReference type="Gene3D" id="3.30.420.10">
    <property type="entry name" value="Ribonuclease H-like superfamily/Ribonuclease H"/>
    <property type="match status" value="1"/>
</dbReference>
<evidence type="ECO:0000256" key="13">
    <source>
        <dbReference type="ARBA" id="ARBA00022884"/>
    </source>
</evidence>
<organism evidence="18 19">
    <name type="scientific">Salvia divinorum</name>
    <name type="common">Maria pastora</name>
    <name type="synonym">Diviner's sage</name>
    <dbReference type="NCBI Taxonomy" id="28513"/>
    <lineage>
        <taxon>Eukaryota</taxon>
        <taxon>Viridiplantae</taxon>
        <taxon>Streptophyta</taxon>
        <taxon>Embryophyta</taxon>
        <taxon>Tracheophyta</taxon>
        <taxon>Spermatophyta</taxon>
        <taxon>Magnoliopsida</taxon>
        <taxon>eudicotyledons</taxon>
        <taxon>Gunneridae</taxon>
        <taxon>Pentapetalae</taxon>
        <taxon>asterids</taxon>
        <taxon>lamiids</taxon>
        <taxon>Lamiales</taxon>
        <taxon>Lamiaceae</taxon>
        <taxon>Nepetoideae</taxon>
        <taxon>Mentheae</taxon>
        <taxon>Salviinae</taxon>
        <taxon>Salvia</taxon>
        <taxon>Salvia subgen. Calosphace</taxon>
    </lineage>
</organism>
<keyword evidence="15" id="KW-0804">Transcription</keyword>
<keyword evidence="19" id="KW-1185">Reference proteome</keyword>
<evidence type="ECO:0000256" key="17">
    <source>
        <dbReference type="ARBA" id="ARBA00025148"/>
    </source>
</evidence>
<evidence type="ECO:0000256" key="1">
    <source>
        <dbReference type="ARBA" id="ARBA00001663"/>
    </source>
</evidence>
<accession>A0ABD1FKM8</accession>
<evidence type="ECO:0000256" key="10">
    <source>
        <dbReference type="ARBA" id="ARBA00022723"/>
    </source>
</evidence>
<evidence type="ECO:0000313" key="19">
    <source>
        <dbReference type="Proteomes" id="UP001567538"/>
    </source>
</evidence>
<evidence type="ECO:0000256" key="11">
    <source>
        <dbReference type="ARBA" id="ARBA00022801"/>
    </source>
</evidence>
<comment type="function">
    <text evidence="17">Ubiquitous transcription factor required for a diverse set of processes. It is a component of the CCR4 complex involved in the control of gene expression.</text>
</comment>
<keyword evidence="11" id="KW-0378">Hydrolase</keyword>
<keyword evidence="12" id="KW-0269">Exonuclease</keyword>
<evidence type="ECO:0000256" key="9">
    <source>
        <dbReference type="ARBA" id="ARBA00022722"/>
    </source>
</evidence>
<keyword evidence="8" id="KW-0963">Cytoplasm</keyword>
<evidence type="ECO:0000256" key="8">
    <source>
        <dbReference type="ARBA" id="ARBA00022490"/>
    </source>
</evidence>
<keyword evidence="16" id="KW-0539">Nucleus</keyword>
<dbReference type="PANTHER" id="PTHR10797">
    <property type="entry name" value="CCR4-NOT TRANSCRIPTION COMPLEX SUBUNIT"/>
    <property type="match status" value="1"/>
</dbReference>
<evidence type="ECO:0000256" key="4">
    <source>
        <dbReference type="ARBA" id="ARBA00004496"/>
    </source>
</evidence>
<evidence type="ECO:0000313" key="18">
    <source>
        <dbReference type="EMBL" id="KAL1532395.1"/>
    </source>
</evidence>
<comment type="catalytic activity">
    <reaction evidence="1">
        <text>Exonucleolytic cleavage of poly(A) to 5'-AMP.</text>
        <dbReference type="EC" id="3.1.13.4"/>
    </reaction>
</comment>
<dbReference type="InterPro" id="IPR036397">
    <property type="entry name" value="RNaseH_sf"/>
</dbReference>
<dbReference type="GO" id="GO:0005634">
    <property type="term" value="C:nucleus"/>
    <property type="evidence" value="ECO:0007669"/>
    <property type="project" value="UniProtKB-SubCell"/>
</dbReference>
<dbReference type="GO" id="GO:0004535">
    <property type="term" value="F:poly(A)-specific ribonuclease activity"/>
    <property type="evidence" value="ECO:0007669"/>
    <property type="project" value="UniProtKB-EC"/>
</dbReference>
<keyword evidence="13" id="KW-0694">RNA-binding</keyword>
<evidence type="ECO:0000256" key="5">
    <source>
        <dbReference type="ARBA" id="ARBA00008372"/>
    </source>
</evidence>
<name>A0ABD1FKM8_SALDI</name>
<dbReference type="GO" id="GO:0003723">
    <property type="term" value="F:RNA binding"/>
    <property type="evidence" value="ECO:0007669"/>
    <property type="project" value="UniProtKB-KW"/>
</dbReference>
<comment type="subcellular location">
    <subcellularLocation>
        <location evidence="4">Cytoplasm</location>
    </subcellularLocation>
    <subcellularLocation>
        <location evidence="3">Nucleus</location>
    </subcellularLocation>
</comment>
<dbReference type="Proteomes" id="UP001567538">
    <property type="component" value="Unassembled WGS sequence"/>
</dbReference>
<dbReference type="InterPro" id="IPR012337">
    <property type="entry name" value="RNaseH-like_sf"/>
</dbReference>
<dbReference type="GO" id="GO:0005737">
    <property type="term" value="C:cytoplasm"/>
    <property type="evidence" value="ECO:0007669"/>
    <property type="project" value="UniProtKB-SubCell"/>
</dbReference>
<dbReference type="Pfam" id="PF04857">
    <property type="entry name" value="CAF1"/>
    <property type="match status" value="1"/>
</dbReference>
<evidence type="ECO:0000256" key="3">
    <source>
        <dbReference type="ARBA" id="ARBA00004123"/>
    </source>
</evidence>
<comment type="subunit">
    <text evidence="6">Component of the CCR4-NOT complex, at least composed of CRR4 and CAF1 proteins.</text>
</comment>
<evidence type="ECO:0000256" key="12">
    <source>
        <dbReference type="ARBA" id="ARBA00022839"/>
    </source>
</evidence>
<evidence type="ECO:0000256" key="6">
    <source>
        <dbReference type="ARBA" id="ARBA00011757"/>
    </source>
</evidence>
<dbReference type="InterPro" id="IPR039637">
    <property type="entry name" value="CNOT7/CNOT8/Pop2"/>
</dbReference>
<dbReference type="AlphaFoldDB" id="A0ABD1FKM8"/>
<keyword evidence="9" id="KW-0540">Nuclease</keyword>
<protein>
    <recommendedName>
        <fullName evidence="7">poly(A)-specific ribonuclease</fullName>
        <ecNumber evidence="7">3.1.13.4</ecNumber>
    </recommendedName>
</protein>
<evidence type="ECO:0000256" key="16">
    <source>
        <dbReference type="ARBA" id="ARBA00023242"/>
    </source>
</evidence>
<dbReference type="InterPro" id="IPR006941">
    <property type="entry name" value="RNase_CAF1"/>
</dbReference>
<proteinExistence type="inferred from homology"/>
<evidence type="ECO:0000256" key="14">
    <source>
        <dbReference type="ARBA" id="ARBA00023015"/>
    </source>
</evidence>
<keyword evidence="10" id="KW-0479">Metal-binding</keyword>
<reference evidence="18 19" key="1">
    <citation type="submission" date="2024-06" db="EMBL/GenBank/DDBJ databases">
        <title>A chromosome level genome sequence of Diviner's sage (Salvia divinorum).</title>
        <authorList>
            <person name="Ford S.A."/>
            <person name="Ro D.-K."/>
            <person name="Ness R.W."/>
            <person name="Phillips M.A."/>
        </authorList>
    </citation>
    <scope>NUCLEOTIDE SEQUENCE [LARGE SCALE GENOMIC DNA]</scope>
    <source>
        <strain evidence="18">SAF-2024a</strain>
        <tissue evidence="18">Leaf</tissue>
    </source>
</reference>
<evidence type="ECO:0000256" key="15">
    <source>
        <dbReference type="ARBA" id="ARBA00023163"/>
    </source>
</evidence>